<feature type="repeat" description="TPR" evidence="3">
    <location>
        <begin position="274"/>
        <end position="307"/>
    </location>
</feature>
<gene>
    <name evidence="4" type="ordered locus">Oweho_1208</name>
</gene>
<evidence type="ECO:0000256" key="3">
    <source>
        <dbReference type="PROSITE-ProRule" id="PRU00339"/>
    </source>
</evidence>
<dbReference type="InterPro" id="IPR051685">
    <property type="entry name" value="Ycf3/AcsC/BcsC/TPR_MFPF"/>
</dbReference>
<dbReference type="OrthoDB" id="9803982at2"/>
<accession>G8R623</accession>
<dbReference type="PANTHER" id="PTHR44943:SF8">
    <property type="entry name" value="TPR REPEAT-CONTAINING PROTEIN MJ0263"/>
    <property type="match status" value="1"/>
</dbReference>
<evidence type="ECO:0000313" key="4">
    <source>
        <dbReference type="EMBL" id="AEV32213.1"/>
    </source>
</evidence>
<dbReference type="EMBL" id="CP003156">
    <property type="protein sequence ID" value="AEV32213.1"/>
    <property type="molecule type" value="Genomic_DNA"/>
</dbReference>
<dbReference type="RefSeq" id="WP_014201573.1">
    <property type="nucleotide sequence ID" value="NC_016599.1"/>
</dbReference>
<keyword evidence="2 3" id="KW-0802">TPR repeat</keyword>
<dbReference type="PROSITE" id="PS50005">
    <property type="entry name" value="TPR"/>
    <property type="match status" value="2"/>
</dbReference>
<evidence type="ECO:0000313" key="5">
    <source>
        <dbReference type="Proteomes" id="UP000005631"/>
    </source>
</evidence>
<feature type="repeat" description="TPR" evidence="3">
    <location>
        <begin position="410"/>
        <end position="443"/>
    </location>
</feature>
<proteinExistence type="predicted"/>
<evidence type="ECO:0000256" key="1">
    <source>
        <dbReference type="ARBA" id="ARBA00022737"/>
    </source>
</evidence>
<dbReference type="KEGG" id="oho:Oweho_1208"/>
<dbReference type="PANTHER" id="PTHR44943">
    <property type="entry name" value="CELLULOSE SYNTHASE OPERON PROTEIN C"/>
    <property type="match status" value="1"/>
</dbReference>
<dbReference type="STRING" id="926562.Oweho_1208"/>
<sequence length="469" mass="55042">MYEDDDLDEENMERILPLINRFEDMLKRKEEWFFDVDEFEALSDYYYENGKVKKALKAVEIAIDQHPSSSSFIVRMAHYHTANNNLKGALKSLKQLENIEPDGYDLFMTRATIYSKAGKHQRALHFYKAALKKANFPEDVWPLIAIEHQMMGNFEMALKYLKLTLEANVEDEIAIYNIALCFDLLDKGEEGISFFKKFTDKNPYCEVAWYHLAILSAKERLNEEALRAIDYAILIDEYFTAAYYEKARILERTFRYKEAAETYMESFEYEGPTGFSYYKIGLCYLNMDKPDKAESYLTKAIQEDQDLDEAFYELALLKDEQKAGAEAIYFIGKALELDTENTDYLFTSAEIHRRGGMLNEAEVIYQNIIEKGFIDPEVFMDYAELLFDLCEFDDGMEVLYQGVQLNPESADMNYRICGYLYTLQESDEADIYFKRAVELNPDRRMFFFELFPKLKESQSINKILQDKRL</sequence>
<keyword evidence="5" id="KW-1185">Reference proteome</keyword>
<keyword evidence="1" id="KW-0677">Repeat</keyword>
<reference evidence="4 5" key="1">
    <citation type="journal article" date="2012" name="Stand. Genomic Sci.">
        <title>Genome sequence of the orange-pigmented seawater bacterium Owenweeksia hongkongensis type strain (UST20020801(T)).</title>
        <authorList>
            <person name="Riedel T."/>
            <person name="Held B."/>
            <person name="Nolan M."/>
            <person name="Lucas S."/>
            <person name="Lapidus A."/>
            <person name="Tice H."/>
            <person name="Del Rio T.G."/>
            <person name="Cheng J.F."/>
            <person name="Han C."/>
            <person name="Tapia R."/>
            <person name="Goodwin L.A."/>
            <person name="Pitluck S."/>
            <person name="Liolios K."/>
            <person name="Mavromatis K."/>
            <person name="Pagani I."/>
            <person name="Ivanova N."/>
            <person name="Mikhailova N."/>
            <person name="Pati A."/>
            <person name="Chen A."/>
            <person name="Palaniappan K."/>
            <person name="Rohde M."/>
            <person name="Tindall B.J."/>
            <person name="Detter J.C."/>
            <person name="Goker M."/>
            <person name="Woyke T."/>
            <person name="Bristow J."/>
            <person name="Eisen J.A."/>
            <person name="Markowitz V."/>
            <person name="Hugenholtz P."/>
            <person name="Klenk H.P."/>
            <person name="Kyrpides N.C."/>
        </authorList>
    </citation>
    <scope>NUCLEOTIDE SEQUENCE</scope>
    <source>
        <strain evidence="5">DSM 17368 / JCM 12287 / NRRL B-23963</strain>
    </source>
</reference>
<organism evidence="4 5">
    <name type="scientific">Owenweeksia hongkongensis (strain DSM 17368 / CIP 108786 / JCM 12287 / NRRL B-23963 / UST20020801)</name>
    <dbReference type="NCBI Taxonomy" id="926562"/>
    <lineage>
        <taxon>Bacteria</taxon>
        <taxon>Pseudomonadati</taxon>
        <taxon>Bacteroidota</taxon>
        <taxon>Flavobacteriia</taxon>
        <taxon>Flavobacteriales</taxon>
        <taxon>Owenweeksiaceae</taxon>
        <taxon>Owenweeksia</taxon>
    </lineage>
</organism>
<dbReference type="SMART" id="SM00028">
    <property type="entry name" value="TPR"/>
    <property type="match status" value="11"/>
</dbReference>
<dbReference type="Pfam" id="PF13181">
    <property type="entry name" value="TPR_8"/>
    <property type="match status" value="3"/>
</dbReference>
<dbReference type="InterPro" id="IPR011990">
    <property type="entry name" value="TPR-like_helical_dom_sf"/>
</dbReference>
<dbReference type="HOGENOM" id="CLU_003728_18_1_10"/>
<dbReference type="Gene3D" id="1.25.40.10">
    <property type="entry name" value="Tetratricopeptide repeat domain"/>
    <property type="match status" value="3"/>
</dbReference>
<protein>
    <submittedName>
        <fullName evidence="4">Tetratricopeptide repeat protein</fullName>
    </submittedName>
</protein>
<dbReference type="Proteomes" id="UP000005631">
    <property type="component" value="Chromosome"/>
</dbReference>
<name>G8R623_OWEHD</name>
<dbReference type="eggNOG" id="COG0457">
    <property type="taxonomic scope" value="Bacteria"/>
</dbReference>
<evidence type="ECO:0000256" key="2">
    <source>
        <dbReference type="ARBA" id="ARBA00022803"/>
    </source>
</evidence>
<dbReference type="AlphaFoldDB" id="G8R623"/>
<dbReference type="SUPFAM" id="SSF48452">
    <property type="entry name" value="TPR-like"/>
    <property type="match status" value="2"/>
</dbReference>
<dbReference type="InterPro" id="IPR019734">
    <property type="entry name" value="TPR_rpt"/>
</dbReference>